<dbReference type="GO" id="GO:0071973">
    <property type="term" value="P:bacterial-type flagellum-dependent cell motility"/>
    <property type="evidence" value="ECO:0007669"/>
    <property type="project" value="InterPro"/>
</dbReference>
<keyword evidence="7" id="KW-1185">Reference proteome</keyword>
<keyword evidence="3" id="KW-0975">Bacterial flagellum</keyword>
<dbReference type="PANTHER" id="PTHR42792:SF1">
    <property type="entry name" value="FLAGELLAR HOOK-ASSOCIATED PROTEIN 3"/>
    <property type="match status" value="1"/>
</dbReference>
<dbReference type="InterPro" id="IPR001492">
    <property type="entry name" value="Flagellin"/>
</dbReference>
<keyword evidence="6" id="KW-0969">Cilium</keyword>
<dbReference type="InterPro" id="IPR046358">
    <property type="entry name" value="Flagellin_C"/>
</dbReference>
<comment type="subcellular location">
    <subcellularLocation>
        <location evidence="1">Bacterial flagellum</location>
    </subcellularLocation>
</comment>
<gene>
    <name evidence="6" type="primary">flgL</name>
    <name evidence="6" type="ORF">XYCOK13_27920</name>
</gene>
<dbReference type="GO" id="GO:0009424">
    <property type="term" value="C:bacterial-type flagellum hook"/>
    <property type="evidence" value="ECO:0007669"/>
    <property type="project" value="InterPro"/>
</dbReference>
<feature type="domain" description="Flagellin N-terminal" evidence="4">
    <location>
        <begin position="5"/>
        <end position="140"/>
    </location>
</feature>
<name>A0A8J4H733_9BACL</name>
<dbReference type="Pfam" id="PF00700">
    <property type="entry name" value="Flagellin_C"/>
    <property type="match status" value="1"/>
</dbReference>
<reference evidence="6" key="1">
    <citation type="submission" date="2021-04" db="EMBL/GenBank/DDBJ databases">
        <title>Draft genome sequence of Xylanibacillus composti strain K13.</title>
        <authorList>
            <person name="Uke A."/>
            <person name="Chhe C."/>
            <person name="Baramee S."/>
            <person name="Kosugi A."/>
        </authorList>
    </citation>
    <scope>NUCLEOTIDE SEQUENCE</scope>
    <source>
        <strain evidence="6">K13</strain>
    </source>
</reference>
<dbReference type="GO" id="GO:0005198">
    <property type="term" value="F:structural molecule activity"/>
    <property type="evidence" value="ECO:0007669"/>
    <property type="project" value="InterPro"/>
</dbReference>
<comment type="caution">
    <text evidence="6">The sequence shown here is derived from an EMBL/GenBank/DDBJ whole genome shotgun (WGS) entry which is preliminary data.</text>
</comment>
<feature type="domain" description="Flagellin C-terminal" evidence="5">
    <location>
        <begin position="213"/>
        <end position="295"/>
    </location>
</feature>
<dbReference type="InterPro" id="IPR001029">
    <property type="entry name" value="Flagellin_N"/>
</dbReference>
<dbReference type="AlphaFoldDB" id="A0A8J4H733"/>
<dbReference type="RefSeq" id="WP_213412756.1">
    <property type="nucleotide sequence ID" value="NZ_BOVK01000038.1"/>
</dbReference>
<keyword evidence="6" id="KW-0966">Cell projection</keyword>
<dbReference type="NCBIfam" id="TIGR02550">
    <property type="entry name" value="flagell_flgL"/>
    <property type="match status" value="1"/>
</dbReference>
<dbReference type="Gene3D" id="1.20.1330.10">
    <property type="entry name" value="f41 fragment of flagellin, N-terminal domain"/>
    <property type="match status" value="1"/>
</dbReference>
<evidence type="ECO:0000256" key="1">
    <source>
        <dbReference type="ARBA" id="ARBA00004365"/>
    </source>
</evidence>
<dbReference type="Pfam" id="PF00669">
    <property type="entry name" value="Flagellin_N"/>
    <property type="match status" value="1"/>
</dbReference>
<comment type="similarity">
    <text evidence="2">Belongs to the bacterial flagellin family.</text>
</comment>
<evidence type="ECO:0000259" key="4">
    <source>
        <dbReference type="Pfam" id="PF00669"/>
    </source>
</evidence>
<dbReference type="Proteomes" id="UP000677918">
    <property type="component" value="Unassembled WGS sequence"/>
</dbReference>
<evidence type="ECO:0000313" key="6">
    <source>
        <dbReference type="EMBL" id="GIQ69968.1"/>
    </source>
</evidence>
<sequence>MRVTNSMQSIQLLSNVRNTHANILKWQDKLSTGQRIQRPGDDPVGIGYMMRYNTELNRYDEFLENARTGNGWLRTMDDLMQQSNDVLKRAKDLVQRAATGTTPDDARAQIAAEIKQLKEQLVAIGNSTYAGRYMFNGQKTDLPPYTINNAANDVTDKGVYYLNVSPSVTVPVSITGEMIYGEAGAPDNVFKVLDDIITHLETPGSQSDLLNDMNLIDQASDRISVSWAEIGARMNRFELVENRILDEVASLKQLRSEMGDVDMAEAIMEIKLQENVLQAALATGARIMQVSLVDFIR</sequence>
<evidence type="ECO:0000313" key="7">
    <source>
        <dbReference type="Proteomes" id="UP000677918"/>
    </source>
</evidence>
<evidence type="ECO:0000256" key="2">
    <source>
        <dbReference type="ARBA" id="ARBA00005709"/>
    </source>
</evidence>
<protein>
    <submittedName>
        <fullName evidence="6">Flagellar hook-associated protein 3</fullName>
    </submittedName>
</protein>
<proteinExistence type="inferred from homology"/>
<evidence type="ECO:0000256" key="3">
    <source>
        <dbReference type="ARBA" id="ARBA00023143"/>
    </source>
</evidence>
<dbReference type="PANTHER" id="PTHR42792">
    <property type="entry name" value="FLAGELLIN"/>
    <property type="match status" value="1"/>
</dbReference>
<accession>A0A8J4H733</accession>
<dbReference type="InterPro" id="IPR013384">
    <property type="entry name" value="Flagell_FlgL"/>
</dbReference>
<dbReference type="EMBL" id="BOVK01000038">
    <property type="protein sequence ID" value="GIQ69968.1"/>
    <property type="molecule type" value="Genomic_DNA"/>
</dbReference>
<keyword evidence="6" id="KW-0282">Flagellum</keyword>
<organism evidence="6 7">
    <name type="scientific">Xylanibacillus composti</name>
    <dbReference type="NCBI Taxonomy" id="1572762"/>
    <lineage>
        <taxon>Bacteria</taxon>
        <taxon>Bacillati</taxon>
        <taxon>Bacillota</taxon>
        <taxon>Bacilli</taxon>
        <taxon>Bacillales</taxon>
        <taxon>Paenibacillaceae</taxon>
        <taxon>Xylanibacillus</taxon>
    </lineage>
</organism>
<evidence type="ECO:0000259" key="5">
    <source>
        <dbReference type="Pfam" id="PF00700"/>
    </source>
</evidence>
<dbReference type="SUPFAM" id="SSF64518">
    <property type="entry name" value="Phase 1 flagellin"/>
    <property type="match status" value="1"/>
</dbReference>